<keyword evidence="2" id="KW-1185">Reference proteome</keyword>
<reference evidence="1 2" key="1">
    <citation type="submission" date="2024-07" db="EMBL/GenBank/DDBJ databases">
        <title>Section-level genome sequencing and comparative genomics of Aspergillus sections Usti and Cavernicolus.</title>
        <authorList>
            <consortium name="Lawrence Berkeley National Laboratory"/>
            <person name="Nybo J.L."/>
            <person name="Vesth T.C."/>
            <person name="Theobald S."/>
            <person name="Frisvad J.C."/>
            <person name="Larsen T.O."/>
            <person name="Kjaerboelling I."/>
            <person name="Rothschild-Mancinelli K."/>
            <person name="Lyhne E.K."/>
            <person name="Kogle M.E."/>
            <person name="Barry K."/>
            <person name="Clum A."/>
            <person name="Na H."/>
            <person name="Ledsgaard L."/>
            <person name="Lin J."/>
            <person name="Lipzen A."/>
            <person name="Kuo A."/>
            <person name="Riley R."/>
            <person name="Mondo S."/>
            <person name="Labutti K."/>
            <person name="Haridas S."/>
            <person name="Pangalinan J."/>
            <person name="Salamov A.A."/>
            <person name="Simmons B.A."/>
            <person name="Magnuson J.K."/>
            <person name="Chen J."/>
            <person name="Drula E."/>
            <person name="Henrissat B."/>
            <person name="Wiebenga A."/>
            <person name="Lubbers R.J."/>
            <person name="Gomes A.C."/>
            <person name="Makela M.R."/>
            <person name="Stajich J."/>
            <person name="Grigoriev I.V."/>
            <person name="Mortensen U.H."/>
            <person name="De Vries R.P."/>
            <person name="Baker S.E."/>
            <person name="Andersen M.R."/>
        </authorList>
    </citation>
    <scope>NUCLEOTIDE SEQUENCE [LARGE SCALE GENOMIC DNA]</scope>
    <source>
        <strain evidence="1 2">CBS 123904</strain>
    </source>
</reference>
<proteinExistence type="predicted"/>
<dbReference type="Proteomes" id="UP001610446">
    <property type="component" value="Unassembled WGS sequence"/>
</dbReference>
<protein>
    <submittedName>
        <fullName evidence="1">Uncharacterized protein</fullName>
    </submittedName>
</protein>
<organism evidence="1 2">
    <name type="scientific">Aspergillus pseudoustus</name>
    <dbReference type="NCBI Taxonomy" id="1810923"/>
    <lineage>
        <taxon>Eukaryota</taxon>
        <taxon>Fungi</taxon>
        <taxon>Dikarya</taxon>
        <taxon>Ascomycota</taxon>
        <taxon>Pezizomycotina</taxon>
        <taxon>Eurotiomycetes</taxon>
        <taxon>Eurotiomycetidae</taxon>
        <taxon>Eurotiales</taxon>
        <taxon>Aspergillaceae</taxon>
        <taxon>Aspergillus</taxon>
        <taxon>Aspergillus subgen. Nidulantes</taxon>
    </lineage>
</organism>
<name>A0ABR4KPG8_9EURO</name>
<accession>A0ABR4KPG8</accession>
<evidence type="ECO:0000313" key="1">
    <source>
        <dbReference type="EMBL" id="KAL2853922.1"/>
    </source>
</evidence>
<gene>
    <name evidence="1" type="ORF">BJY01DRAFT_206144</name>
</gene>
<dbReference type="EMBL" id="JBFXLU010000017">
    <property type="protein sequence ID" value="KAL2853922.1"/>
    <property type="molecule type" value="Genomic_DNA"/>
</dbReference>
<comment type="caution">
    <text evidence="1">The sequence shown here is derived from an EMBL/GenBank/DDBJ whole genome shotgun (WGS) entry which is preliminary data.</text>
</comment>
<sequence length="84" mass="9571">MVTWCPFNKSSWTVVITISTSFSDWVLCDFGEPQIFAEKKKGGLFDILGQTDADRLVSLSTVKLQGWIHLKEMSQDLLYQDRLG</sequence>
<evidence type="ECO:0000313" key="2">
    <source>
        <dbReference type="Proteomes" id="UP001610446"/>
    </source>
</evidence>